<dbReference type="InterPro" id="IPR023186">
    <property type="entry name" value="IUNH"/>
</dbReference>
<gene>
    <name evidence="4" type="ORF">SAMN04488113_1436</name>
</gene>
<evidence type="ECO:0000313" key="5">
    <source>
        <dbReference type="Proteomes" id="UP000198564"/>
    </source>
</evidence>
<dbReference type="GO" id="GO:0005829">
    <property type="term" value="C:cytosol"/>
    <property type="evidence" value="ECO:0007669"/>
    <property type="project" value="TreeGrafter"/>
</dbReference>
<dbReference type="GO" id="GO:0008477">
    <property type="term" value="F:purine nucleosidase activity"/>
    <property type="evidence" value="ECO:0007669"/>
    <property type="project" value="TreeGrafter"/>
</dbReference>
<keyword evidence="2" id="KW-0326">Glycosidase</keyword>
<name>A0A1H6V296_9LACT</name>
<proteinExistence type="predicted"/>
<dbReference type="PANTHER" id="PTHR12304:SF4">
    <property type="entry name" value="URIDINE NUCLEOSIDASE"/>
    <property type="match status" value="1"/>
</dbReference>
<dbReference type="GO" id="GO:0006152">
    <property type="term" value="P:purine nucleoside catabolic process"/>
    <property type="evidence" value="ECO:0007669"/>
    <property type="project" value="TreeGrafter"/>
</dbReference>
<dbReference type="SUPFAM" id="SSF53590">
    <property type="entry name" value="Nucleoside hydrolase"/>
    <property type="match status" value="1"/>
</dbReference>
<keyword evidence="1 4" id="KW-0378">Hydrolase</keyword>
<dbReference type="Pfam" id="PF01156">
    <property type="entry name" value="IU_nuc_hydro"/>
    <property type="match status" value="1"/>
</dbReference>
<dbReference type="InterPro" id="IPR036452">
    <property type="entry name" value="Ribo_hydro-like"/>
</dbReference>
<feature type="domain" description="Inosine/uridine-preferring nucleoside hydrolase" evidence="3">
    <location>
        <begin position="9"/>
        <end position="300"/>
    </location>
</feature>
<dbReference type="PANTHER" id="PTHR12304">
    <property type="entry name" value="INOSINE-URIDINE PREFERRING NUCLEOSIDE HYDROLASE"/>
    <property type="match status" value="1"/>
</dbReference>
<dbReference type="Gene3D" id="3.90.245.10">
    <property type="entry name" value="Ribonucleoside hydrolase-like"/>
    <property type="match status" value="1"/>
</dbReference>
<evidence type="ECO:0000313" key="4">
    <source>
        <dbReference type="EMBL" id="SEI98703.1"/>
    </source>
</evidence>
<dbReference type="OrthoDB" id="9797882at2"/>
<reference evidence="5" key="1">
    <citation type="submission" date="2016-10" db="EMBL/GenBank/DDBJ databases">
        <authorList>
            <person name="Varghese N."/>
            <person name="Submissions S."/>
        </authorList>
    </citation>
    <scope>NUCLEOTIDE SEQUENCE [LARGE SCALE GENOMIC DNA]</scope>
    <source>
        <strain evidence="5">DSM 25751</strain>
    </source>
</reference>
<keyword evidence="5" id="KW-1185">Reference proteome</keyword>
<evidence type="ECO:0000256" key="1">
    <source>
        <dbReference type="ARBA" id="ARBA00022801"/>
    </source>
</evidence>
<protein>
    <submittedName>
        <fullName evidence="4">Pyrimidine-specific ribonucleoside hydrolase</fullName>
    </submittedName>
</protein>
<dbReference type="InterPro" id="IPR001910">
    <property type="entry name" value="Inosine/uridine_hydrolase_dom"/>
</dbReference>
<evidence type="ECO:0000256" key="2">
    <source>
        <dbReference type="ARBA" id="ARBA00023295"/>
    </source>
</evidence>
<sequence>MTEKNKRQIIVDCDPGVDDAFALAMAFAEDALDVLAIHTVAGNVPVEHTTKNARGLVQLLGVDVPISKGATAPLLFEPHFAAEVHGKNGFGEVELTDLAPLSPLTAMESYVKILSEAEEKVSIVAIGPLTNVALLIKSYPELLDKIDCISLMGGGLKGGNTTSAGEFNFFYDPHAAHIVLNSGVPIIMSGLDATEQSTFRQSDANILKEKGGELGRLLHDISQSALRFHKEANHTDYMNLHDVMSVLYLVYPEFFTTKDAFVKVAYDEGVMRGFSHEDVRLQASNNPNAKVMVGLDDEKIIRKVLQTLTDKDVSFT</sequence>
<dbReference type="STRING" id="1130080.SAMN04488113_1436"/>
<dbReference type="AlphaFoldDB" id="A0A1H6V296"/>
<evidence type="ECO:0000259" key="3">
    <source>
        <dbReference type="Pfam" id="PF01156"/>
    </source>
</evidence>
<organism evidence="4 5">
    <name type="scientific">Alkalibacterium gilvum</name>
    <dbReference type="NCBI Taxonomy" id="1130080"/>
    <lineage>
        <taxon>Bacteria</taxon>
        <taxon>Bacillati</taxon>
        <taxon>Bacillota</taxon>
        <taxon>Bacilli</taxon>
        <taxon>Lactobacillales</taxon>
        <taxon>Carnobacteriaceae</taxon>
        <taxon>Alkalibacterium</taxon>
    </lineage>
</organism>
<dbReference type="EMBL" id="FNYW01000043">
    <property type="protein sequence ID" value="SEI98703.1"/>
    <property type="molecule type" value="Genomic_DNA"/>
</dbReference>
<accession>A0A1H6V296</accession>
<dbReference type="Proteomes" id="UP000198564">
    <property type="component" value="Unassembled WGS sequence"/>
</dbReference>